<dbReference type="InterPro" id="IPR007221">
    <property type="entry name" value="MreC"/>
</dbReference>
<name>A0A246GAD1_9FLAO</name>
<proteinExistence type="inferred from homology"/>
<evidence type="ECO:0000313" key="6">
    <source>
        <dbReference type="EMBL" id="OWP76962.1"/>
    </source>
</evidence>
<gene>
    <name evidence="6" type="ORF">BWK62_08410</name>
</gene>
<evidence type="ECO:0000256" key="1">
    <source>
        <dbReference type="ARBA" id="ARBA00009369"/>
    </source>
</evidence>
<dbReference type="PANTHER" id="PTHR34138">
    <property type="entry name" value="CELL SHAPE-DETERMINING PROTEIN MREC"/>
    <property type="match status" value="1"/>
</dbReference>
<dbReference type="GO" id="GO:0005886">
    <property type="term" value="C:plasma membrane"/>
    <property type="evidence" value="ECO:0007669"/>
    <property type="project" value="TreeGrafter"/>
</dbReference>
<evidence type="ECO:0000256" key="2">
    <source>
        <dbReference type="ARBA" id="ARBA00013855"/>
    </source>
</evidence>
<accession>A0A246GAD1</accession>
<dbReference type="AlphaFoldDB" id="A0A246GAD1"/>
<dbReference type="PANTHER" id="PTHR34138:SF1">
    <property type="entry name" value="CELL SHAPE-DETERMINING PROTEIN MREC"/>
    <property type="match status" value="1"/>
</dbReference>
<protein>
    <recommendedName>
        <fullName evidence="2">Cell shape-determining protein MreC</fullName>
    </recommendedName>
    <alternativeName>
        <fullName evidence="4">Cell shape protein MreC</fullName>
    </alternativeName>
</protein>
<dbReference type="InterPro" id="IPR055342">
    <property type="entry name" value="MreC_beta-barrel_core"/>
</dbReference>
<dbReference type="Proteomes" id="UP000198034">
    <property type="component" value="Unassembled WGS sequence"/>
</dbReference>
<reference evidence="6 7" key="1">
    <citation type="journal article" date="2017" name="Infect. Genet. Evol.">
        <title>Comparative genome analysis of fish pathogen Flavobacterium columnare reveals extensive sequence diversity within the species.</title>
        <authorList>
            <person name="Kayansamruaj P."/>
            <person name="Dong H.T."/>
            <person name="Hirono I."/>
            <person name="Kondo H."/>
            <person name="Senapin S."/>
            <person name="Rodkhum C."/>
        </authorList>
    </citation>
    <scope>NUCLEOTIDE SEQUENCE [LARGE SCALE GENOMIC DNA]</scope>
    <source>
        <strain evidence="6 7">1214</strain>
    </source>
</reference>
<feature type="domain" description="Rod shape-determining protein MreC beta-barrel core" evidence="5">
    <location>
        <begin position="109"/>
        <end position="257"/>
    </location>
</feature>
<dbReference type="Gene3D" id="2.40.10.340">
    <property type="entry name" value="Rod shape-determining protein MreC, domain 1"/>
    <property type="match status" value="1"/>
</dbReference>
<dbReference type="InterPro" id="IPR042177">
    <property type="entry name" value="Cell/Rod_1"/>
</dbReference>
<comment type="caution">
    <text evidence="6">The sequence shown here is derived from an EMBL/GenBank/DDBJ whole genome shotgun (WGS) entry which is preliminary data.</text>
</comment>
<organism evidence="6 7">
    <name type="scientific">Flavobacterium columnare</name>
    <dbReference type="NCBI Taxonomy" id="996"/>
    <lineage>
        <taxon>Bacteria</taxon>
        <taxon>Pseudomonadati</taxon>
        <taxon>Bacteroidota</taxon>
        <taxon>Flavobacteriia</taxon>
        <taxon>Flavobacteriales</taxon>
        <taxon>Flavobacteriaceae</taxon>
        <taxon>Flavobacterium</taxon>
    </lineage>
</organism>
<dbReference type="InterPro" id="IPR042175">
    <property type="entry name" value="Cell/Rod_MreC_2"/>
</dbReference>
<dbReference type="Pfam" id="PF04085">
    <property type="entry name" value="MreC"/>
    <property type="match status" value="1"/>
</dbReference>
<dbReference type="EMBL" id="MTCY01000021">
    <property type="protein sequence ID" value="OWP76962.1"/>
    <property type="molecule type" value="Genomic_DNA"/>
</dbReference>
<dbReference type="GO" id="GO:0008360">
    <property type="term" value="P:regulation of cell shape"/>
    <property type="evidence" value="ECO:0007669"/>
    <property type="project" value="UniProtKB-KW"/>
</dbReference>
<dbReference type="NCBIfam" id="NF010532">
    <property type="entry name" value="PRK13922.9-3"/>
    <property type="match status" value="1"/>
</dbReference>
<evidence type="ECO:0000313" key="7">
    <source>
        <dbReference type="Proteomes" id="UP000198034"/>
    </source>
</evidence>
<keyword evidence="3" id="KW-0133">Cell shape</keyword>
<evidence type="ECO:0000259" key="5">
    <source>
        <dbReference type="Pfam" id="PF04085"/>
    </source>
</evidence>
<sequence>MQQILNFIIKNSNRLLFLLLLVISLTLTIQSHSYHRSQMVNSANAVTGNVYEKVNEVETYFSLQDQNDKLAKENAYLRTLLFNKKDSALTLPKDSVKGYDKLDVIQSRVVNNSYNKTENYLTINSGSIKGVKPDMGVISSEGIVGVIEKTSPNYATVISVLNLKSKINAKVKRTNHFGSLIWKAKNAGYAQLIEIPRLASVKKGDTIVTGGRSTIFPENIPVGIIDRIYMDTETNYYTLDVRLFTDMTNLNHVYIIKNKDAIEINKLEAETVKKDE</sequence>
<evidence type="ECO:0000256" key="4">
    <source>
        <dbReference type="ARBA" id="ARBA00032089"/>
    </source>
</evidence>
<dbReference type="Gene3D" id="2.40.10.350">
    <property type="entry name" value="Rod shape-determining protein MreC, domain 2"/>
    <property type="match status" value="1"/>
</dbReference>
<comment type="similarity">
    <text evidence="1">Belongs to the MreC family.</text>
</comment>
<dbReference type="OrthoDB" id="9811827at2"/>
<evidence type="ECO:0000256" key="3">
    <source>
        <dbReference type="ARBA" id="ARBA00022960"/>
    </source>
</evidence>